<keyword evidence="7" id="KW-1185">Reference proteome</keyword>
<proteinExistence type="inferred from homology"/>
<comment type="similarity">
    <text evidence="1">Belongs to the LysR transcriptional regulatory family.</text>
</comment>
<dbReference type="STRING" id="560819.SAMN05428998_11679"/>
<keyword evidence="4" id="KW-0804">Transcription</keyword>
<evidence type="ECO:0000313" key="7">
    <source>
        <dbReference type="Proteomes" id="UP000192917"/>
    </source>
</evidence>
<dbReference type="PANTHER" id="PTHR30126">
    <property type="entry name" value="HTH-TYPE TRANSCRIPTIONAL REGULATOR"/>
    <property type="match status" value="1"/>
</dbReference>
<evidence type="ECO:0000259" key="5">
    <source>
        <dbReference type="PROSITE" id="PS50931"/>
    </source>
</evidence>
<dbReference type="PANTHER" id="PTHR30126:SF98">
    <property type="entry name" value="HTH-TYPE TRANSCRIPTIONAL ACTIVATOR BAUR"/>
    <property type="match status" value="1"/>
</dbReference>
<dbReference type="GO" id="GO:0000976">
    <property type="term" value="F:transcription cis-regulatory region binding"/>
    <property type="evidence" value="ECO:0007669"/>
    <property type="project" value="TreeGrafter"/>
</dbReference>
<keyword evidence="3 6" id="KW-0238">DNA-binding</keyword>
<evidence type="ECO:0000256" key="3">
    <source>
        <dbReference type="ARBA" id="ARBA00023125"/>
    </source>
</evidence>
<name>A0A1Y6C6T2_9PROT</name>
<sequence length="331" mass="36920">MKQPRVDLSEKFVGELDWNLLRTFVVIVQEGGITAAARRLLLRQPTVSLALQRLEGRLGTQLIERRRGVFRVTSAGRELYRECAEIYGSIARLADVATTASREVTGHVHISLASHVTTPLFDETLAAFHREHPGATYRIRIETSVDVARSVQESTASLGICLVNKRLPQLAYEVIYREFFGFFCGPPHPLFGRSGLCLEDLRGRASVSFDTDYVEDALRPVALLRRQCELGQPVVGQSPHLEEVRRMILCGLGIGPLPIHVVERDVRDGLLWRLPPYRDPPAIDIYLVTNPRRGLNRAEAGFIAALRRRISETPIAERTYAGPATPLGKVG</sequence>
<dbReference type="AlphaFoldDB" id="A0A1Y6C6T2"/>
<protein>
    <submittedName>
        <fullName evidence="6">DNA-binding transcriptional regulator, LysR family</fullName>
    </submittedName>
</protein>
<evidence type="ECO:0000313" key="6">
    <source>
        <dbReference type="EMBL" id="SMF46247.1"/>
    </source>
</evidence>
<dbReference type="Proteomes" id="UP000192917">
    <property type="component" value="Unassembled WGS sequence"/>
</dbReference>
<dbReference type="PROSITE" id="PS50931">
    <property type="entry name" value="HTH_LYSR"/>
    <property type="match status" value="1"/>
</dbReference>
<dbReference type="InterPro" id="IPR000847">
    <property type="entry name" value="LysR_HTH_N"/>
</dbReference>
<dbReference type="Gene3D" id="3.40.190.10">
    <property type="entry name" value="Periplasmic binding protein-like II"/>
    <property type="match status" value="2"/>
</dbReference>
<dbReference type="Gene3D" id="1.10.10.10">
    <property type="entry name" value="Winged helix-like DNA-binding domain superfamily/Winged helix DNA-binding domain"/>
    <property type="match status" value="1"/>
</dbReference>
<dbReference type="Pfam" id="PF00126">
    <property type="entry name" value="HTH_1"/>
    <property type="match status" value="1"/>
</dbReference>
<accession>A0A1Y6C6T2</accession>
<organism evidence="6 7">
    <name type="scientific">Tistlia consotensis USBA 355</name>
    <dbReference type="NCBI Taxonomy" id="560819"/>
    <lineage>
        <taxon>Bacteria</taxon>
        <taxon>Pseudomonadati</taxon>
        <taxon>Pseudomonadota</taxon>
        <taxon>Alphaproteobacteria</taxon>
        <taxon>Rhodospirillales</taxon>
        <taxon>Rhodovibrionaceae</taxon>
        <taxon>Tistlia</taxon>
    </lineage>
</organism>
<dbReference type="EMBL" id="FWZX01000016">
    <property type="protein sequence ID" value="SMF46247.1"/>
    <property type="molecule type" value="Genomic_DNA"/>
</dbReference>
<dbReference type="InterPro" id="IPR005119">
    <property type="entry name" value="LysR_subst-bd"/>
</dbReference>
<dbReference type="Pfam" id="PF03466">
    <property type="entry name" value="LysR_substrate"/>
    <property type="match status" value="1"/>
</dbReference>
<dbReference type="CDD" id="cd05466">
    <property type="entry name" value="PBP2_LTTR_substrate"/>
    <property type="match status" value="1"/>
</dbReference>
<reference evidence="6 7" key="1">
    <citation type="submission" date="2017-04" db="EMBL/GenBank/DDBJ databases">
        <authorList>
            <person name="Afonso C.L."/>
            <person name="Miller P.J."/>
            <person name="Scott M.A."/>
            <person name="Spackman E."/>
            <person name="Goraichik I."/>
            <person name="Dimitrov K.M."/>
            <person name="Suarez D.L."/>
            <person name="Swayne D.E."/>
        </authorList>
    </citation>
    <scope>NUCLEOTIDE SEQUENCE [LARGE SCALE GENOMIC DNA]</scope>
    <source>
        <strain evidence="6 7">USBA 355</strain>
    </source>
</reference>
<gene>
    <name evidence="6" type="ORF">SAMN05428998_11679</name>
</gene>
<dbReference type="PRINTS" id="PR00039">
    <property type="entry name" value="HTHLYSR"/>
</dbReference>
<evidence type="ECO:0000256" key="1">
    <source>
        <dbReference type="ARBA" id="ARBA00009437"/>
    </source>
</evidence>
<evidence type="ECO:0000256" key="2">
    <source>
        <dbReference type="ARBA" id="ARBA00023015"/>
    </source>
</evidence>
<dbReference type="GO" id="GO:0003700">
    <property type="term" value="F:DNA-binding transcription factor activity"/>
    <property type="evidence" value="ECO:0007669"/>
    <property type="project" value="InterPro"/>
</dbReference>
<dbReference type="RefSeq" id="WP_085124176.1">
    <property type="nucleotide sequence ID" value="NZ_FWZX01000016.1"/>
</dbReference>
<keyword evidence="2" id="KW-0805">Transcription regulation</keyword>
<feature type="domain" description="HTH lysR-type" evidence="5">
    <location>
        <begin position="16"/>
        <end position="73"/>
    </location>
</feature>
<evidence type="ECO:0000256" key="4">
    <source>
        <dbReference type="ARBA" id="ARBA00023163"/>
    </source>
</evidence>
<dbReference type="SUPFAM" id="SSF46785">
    <property type="entry name" value="Winged helix' DNA-binding domain"/>
    <property type="match status" value="1"/>
</dbReference>
<dbReference type="InterPro" id="IPR036388">
    <property type="entry name" value="WH-like_DNA-bd_sf"/>
</dbReference>
<dbReference type="SUPFAM" id="SSF53850">
    <property type="entry name" value="Periplasmic binding protein-like II"/>
    <property type="match status" value="1"/>
</dbReference>
<dbReference type="InterPro" id="IPR036390">
    <property type="entry name" value="WH_DNA-bd_sf"/>
</dbReference>